<dbReference type="EMBL" id="BGPR01270965">
    <property type="protein sequence ID" value="GBM98297.1"/>
    <property type="molecule type" value="Genomic_DNA"/>
</dbReference>
<dbReference type="Proteomes" id="UP000499080">
    <property type="component" value="Unassembled WGS sequence"/>
</dbReference>
<gene>
    <name evidence="1" type="ORF">AVEN_69898_1</name>
</gene>
<dbReference type="AlphaFoldDB" id="A0A4Y2K7P5"/>
<organism evidence="1 2">
    <name type="scientific">Araneus ventricosus</name>
    <name type="common">Orbweaver spider</name>
    <name type="synonym">Epeira ventricosa</name>
    <dbReference type="NCBI Taxonomy" id="182803"/>
    <lineage>
        <taxon>Eukaryota</taxon>
        <taxon>Metazoa</taxon>
        <taxon>Ecdysozoa</taxon>
        <taxon>Arthropoda</taxon>
        <taxon>Chelicerata</taxon>
        <taxon>Arachnida</taxon>
        <taxon>Araneae</taxon>
        <taxon>Araneomorphae</taxon>
        <taxon>Entelegynae</taxon>
        <taxon>Araneoidea</taxon>
        <taxon>Araneidae</taxon>
        <taxon>Araneus</taxon>
    </lineage>
</organism>
<sequence>LLQNRKVTLLTPQGRATKDQKQGCPQGSCSGLVLWNLADKGILNQVWPDNAHIQAFADYCVLVIEADAKYSLVKNTQSAITQFSSWCSENELTIRTYKAIYILFSKMARSPKITWNGHNINRTKSVKYLEIHVDNRLNWQEHINKQGEKDIKMQQNLKRIAGGNCGISQIHRRTLCKLWLRECRPTDLQLGVSIQHTK</sequence>
<protein>
    <submittedName>
        <fullName evidence="1">Uncharacterized protein</fullName>
    </submittedName>
</protein>
<accession>A0A4Y2K7P5</accession>
<dbReference type="OrthoDB" id="4368687at2759"/>
<reference evidence="1 2" key="1">
    <citation type="journal article" date="2019" name="Sci. Rep.">
        <title>Orb-weaving spider Araneus ventricosus genome elucidates the spidroin gene catalogue.</title>
        <authorList>
            <person name="Kono N."/>
            <person name="Nakamura H."/>
            <person name="Ohtoshi R."/>
            <person name="Moran D.A.P."/>
            <person name="Shinohara A."/>
            <person name="Yoshida Y."/>
            <person name="Fujiwara M."/>
            <person name="Mori M."/>
            <person name="Tomita M."/>
            <person name="Arakawa K."/>
        </authorList>
    </citation>
    <scope>NUCLEOTIDE SEQUENCE [LARGE SCALE GENOMIC DNA]</scope>
</reference>
<evidence type="ECO:0000313" key="1">
    <source>
        <dbReference type="EMBL" id="GBM98297.1"/>
    </source>
</evidence>
<name>A0A4Y2K7P5_ARAVE</name>
<feature type="non-terminal residue" evidence="1">
    <location>
        <position position="1"/>
    </location>
</feature>
<comment type="caution">
    <text evidence="1">The sequence shown here is derived from an EMBL/GenBank/DDBJ whole genome shotgun (WGS) entry which is preliminary data.</text>
</comment>
<keyword evidence="2" id="KW-1185">Reference proteome</keyword>
<proteinExistence type="predicted"/>
<evidence type="ECO:0000313" key="2">
    <source>
        <dbReference type="Proteomes" id="UP000499080"/>
    </source>
</evidence>